<gene>
    <name evidence="2" type="ORF">LZC94_43045</name>
</gene>
<name>A0ABZ2LW83_9BACT</name>
<evidence type="ECO:0000313" key="2">
    <source>
        <dbReference type="EMBL" id="WXB14590.1"/>
    </source>
</evidence>
<evidence type="ECO:0000313" key="3">
    <source>
        <dbReference type="Proteomes" id="UP001370348"/>
    </source>
</evidence>
<accession>A0ABZ2LW83</accession>
<dbReference type="EMBL" id="CP089984">
    <property type="protein sequence ID" value="WXB14590.1"/>
    <property type="molecule type" value="Genomic_DNA"/>
</dbReference>
<organism evidence="2 3">
    <name type="scientific">Pendulispora albinea</name>
    <dbReference type="NCBI Taxonomy" id="2741071"/>
    <lineage>
        <taxon>Bacteria</taxon>
        <taxon>Pseudomonadati</taxon>
        <taxon>Myxococcota</taxon>
        <taxon>Myxococcia</taxon>
        <taxon>Myxococcales</taxon>
        <taxon>Sorangiineae</taxon>
        <taxon>Pendulisporaceae</taxon>
        <taxon>Pendulispora</taxon>
    </lineage>
</organism>
<dbReference type="InterPro" id="IPR023375">
    <property type="entry name" value="ADC_dom_sf"/>
</dbReference>
<dbReference type="Proteomes" id="UP001370348">
    <property type="component" value="Chromosome"/>
</dbReference>
<dbReference type="RefSeq" id="WP_394824213.1">
    <property type="nucleotide sequence ID" value="NZ_CP089984.1"/>
</dbReference>
<dbReference type="Gene3D" id="2.40.400.10">
    <property type="entry name" value="Acetoacetate decarboxylase-like"/>
    <property type="match status" value="1"/>
</dbReference>
<dbReference type="InterPro" id="IPR010451">
    <property type="entry name" value="Acetoacetate_decarboxylase"/>
</dbReference>
<keyword evidence="3" id="KW-1185">Reference proteome</keyword>
<feature type="region of interest" description="Disordered" evidence="1">
    <location>
        <begin position="1"/>
        <end position="21"/>
    </location>
</feature>
<evidence type="ECO:0000256" key="1">
    <source>
        <dbReference type="SAM" id="MobiDB-lite"/>
    </source>
</evidence>
<sequence length="267" mass="29142">MAPLQGFLPPRTPEGRASIVRPPPWHYSGDIVTIEYRTDPSRVAALLPDGIDLADDDPGAVAILWADWQSCSDSFEELDDPVRAQYKECFVVVRCKWRGQHYSRCVYIWVDTDFALARGWHQGYPKKLGAIHMTRPVTVGRAGPRLEPGGRFGATLSAQGRRLAEARFTITGPSEGAGFVNALPMLHSRDWPSIEAGAPPSMKELVTMKGRDVELGPAWTGGAELNVFSSPTEELSALGPREMIAGYFRSVGVTFEGGTTLDAARGE</sequence>
<dbReference type="Pfam" id="PF06314">
    <property type="entry name" value="ADC"/>
    <property type="match status" value="1"/>
</dbReference>
<dbReference type="SUPFAM" id="SSF160104">
    <property type="entry name" value="Acetoacetate decarboxylase-like"/>
    <property type="match status" value="1"/>
</dbReference>
<reference evidence="2 3" key="1">
    <citation type="submission" date="2021-12" db="EMBL/GenBank/DDBJ databases">
        <title>Discovery of the Pendulisporaceae a myxobacterial family with distinct sporulation behavior and unique specialized metabolism.</title>
        <authorList>
            <person name="Garcia R."/>
            <person name="Popoff A."/>
            <person name="Bader C.D."/>
            <person name="Loehr J."/>
            <person name="Walesch S."/>
            <person name="Walt C."/>
            <person name="Boldt J."/>
            <person name="Bunk B."/>
            <person name="Haeckl F.J.F.P.J."/>
            <person name="Gunesch A.P."/>
            <person name="Birkelbach J."/>
            <person name="Nuebel U."/>
            <person name="Pietschmann T."/>
            <person name="Bach T."/>
            <person name="Mueller R."/>
        </authorList>
    </citation>
    <scope>NUCLEOTIDE SEQUENCE [LARGE SCALE GENOMIC DNA]</scope>
    <source>
        <strain evidence="2 3">MSr11954</strain>
    </source>
</reference>
<protein>
    <submittedName>
        <fullName evidence="2">Acetoacetate decarboxylase family protein</fullName>
    </submittedName>
</protein>
<proteinExistence type="predicted"/>